<dbReference type="EMBL" id="MU865331">
    <property type="protein sequence ID" value="KAK4227410.1"/>
    <property type="molecule type" value="Genomic_DNA"/>
</dbReference>
<name>A0AAN7BQ40_9PEZI</name>
<dbReference type="Proteomes" id="UP001301958">
    <property type="component" value="Unassembled WGS sequence"/>
</dbReference>
<sequence>MDELDFLEQMAQAAMQMDCLDSSDTPPGETIHRWQTMFGYSRAEAVQQIEDKRRDLGGRITLTTQLWEAISADKEAQCYDKESYEHACWLSSRRSATTTTAAKNSHIQHCQEALGAYQYSRAPMGGRLLHVQVPKALHLDRWLVRKAGLGDGVITAKTIQAIKQHSAELTVSVVTRFLPISTEKSLSAFSIHPTLGIESTLPQYRIDSLHNSRGLLPKQGQYPVWYFFYGTLAQPDVLNQLLGLEQVLTESLFAIDASLSWVEFEPGFL</sequence>
<evidence type="ECO:0000313" key="2">
    <source>
        <dbReference type="Proteomes" id="UP001301958"/>
    </source>
</evidence>
<dbReference type="AlphaFoldDB" id="A0AAN7BQ40"/>
<proteinExistence type="predicted"/>
<protein>
    <recommendedName>
        <fullName evidence="3">Gamma-glutamylcyclotransferase AIG2-like domain-containing protein</fullName>
    </recommendedName>
</protein>
<comment type="caution">
    <text evidence="1">The sequence shown here is derived from an EMBL/GenBank/DDBJ whole genome shotgun (WGS) entry which is preliminary data.</text>
</comment>
<evidence type="ECO:0000313" key="1">
    <source>
        <dbReference type="EMBL" id="KAK4227410.1"/>
    </source>
</evidence>
<gene>
    <name evidence="1" type="ORF">QBC38DRAFT_499409</name>
</gene>
<organism evidence="1 2">
    <name type="scientific">Podospora fimiseda</name>
    <dbReference type="NCBI Taxonomy" id="252190"/>
    <lineage>
        <taxon>Eukaryota</taxon>
        <taxon>Fungi</taxon>
        <taxon>Dikarya</taxon>
        <taxon>Ascomycota</taxon>
        <taxon>Pezizomycotina</taxon>
        <taxon>Sordariomycetes</taxon>
        <taxon>Sordariomycetidae</taxon>
        <taxon>Sordariales</taxon>
        <taxon>Podosporaceae</taxon>
        <taxon>Podospora</taxon>
    </lineage>
</organism>
<evidence type="ECO:0008006" key="3">
    <source>
        <dbReference type="Google" id="ProtNLM"/>
    </source>
</evidence>
<accession>A0AAN7BQ40</accession>
<reference evidence="1" key="1">
    <citation type="journal article" date="2023" name="Mol. Phylogenet. Evol.">
        <title>Genome-scale phylogeny and comparative genomics of the fungal order Sordariales.</title>
        <authorList>
            <person name="Hensen N."/>
            <person name="Bonometti L."/>
            <person name="Westerberg I."/>
            <person name="Brannstrom I.O."/>
            <person name="Guillou S."/>
            <person name="Cros-Aarteil S."/>
            <person name="Calhoun S."/>
            <person name="Haridas S."/>
            <person name="Kuo A."/>
            <person name="Mondo S."/>
            <person name="Pangilinan J."/>
            <person name="Riley R."/>
            <person name="LaButti K."/>
            <person name="Andreopoulos B."/>
            <person name="Lipzen A."/>
            <person name="Chen C."/>
            <person name="Yan M."/>
            <person name="Daum C."/>
            <person name="Ng V."/>
            <person name="Clum A."/>
            <person name="Steindorff A."/>
            <person name="Ohm R.A."/>
            <person name="Martin F."/>
            <person name="Silar P."/>
            <person name="Natvig D.O."/>
            <person name="Lalanne C."/>
            <person name="Gautier V."/>
            <person name="Ament-Velasquez S.L."/>
            <person name="Kruys A."/>
            <person name="Hutchinson M.I."/>
            <person name="Powell A.J."/>
            <person name="Barry K."/>
            <person name="Miller A.N."/>
            <person name="Grigoriev I.V."/>
            <person name="Debuchy R."/>
            <person name="Gladieux P."/>
            <person name="Hiltunen Thoren M."/>
            <person name="Johannesson H."/>
        </authorList>
    </citation>
    <scope>NUCLEOTIDE SEQUENCE</scope>
    <source>
        <strain evidence="1">CBS 990.96</strain>
    </source>
</reference>
<keyword evidence="2" id="KW-1185">Reference proteome</keyword>
<reference evidence="1" key="2">
    <citation type="submission" date="2023-05" db="EMBL/GenBank/DDBJ databases">
        <authorList>
            <consortium name="Lawrence Berkeley National Laboratory"/>
            <person name="Steindorff A."/>
            <person name="Hensen N."/>
            <person name="Bonometti L."/>
            <person name="Westerberg I."/>
            <person name="Brannstrom I.O."/>
            <person name="Guillou S."/>
            <person name="Cros-Aarteil S."/>
            <person name="Calhoun S."/>
            <person name="Haridas S."/>
            <person name="Kuo A."/>
            <person name="Mondo S."/>
            <person name="Pangilinan J."/>
            <person name="Riley R."/>
            <person name="Labutti K."/>
            <person name="Andreopoulos B."/>
            <person name="Lipzen A."/>
            <person name="Chen C."/>
            <person name="Yanf M."/>
            <person name="Daum C."/>
            <person name="Ng V."/>
            <person name="Clum A."/>
            <person name="Ohm R."/>
            <person name="Martin F."/>
            <person name="Silar P."/>
            <person name="Natvig D."/>
            <person name="Lalanne C."/>
            <person name="Gautier V."/>
            <person name="Ament-Velasquez S.L."/>
            <person name="Kruys A."/>
            <person name="Hutchinson M.I."/>
            <person name="Powell A.J."/>
            <person name="Barry K."/>
            <person name="Miller A.N."/>
            <person name="Grigoriev I.V."/>
            <person name="Debuchy R."/>
            <person name="Gladieux P."/>
            <person name="Thoren M.H."/>
            <person name="Johannesson H."/>
        </authorList>
    </citation>
    <scope>NUCLEOTIDE SEQUENCE</scope>
    <source>
        <strain evidence="1">CBS 990.96</strain>
    </source>
</reference>